<feature type="compositionally biased region" description="Polar residues" evidence="1">
    <location>
        <begin position="1"/>
        <end position="12"/>
    </location>
</feature>
<dbReference type="Proteomes" id="UP001497482">
    <property type="component" value="Chromosome 11"/>
</dbReference>
<evidence type="ECO:0000313" key="3">
    <source>
        <dbReference type="Proteomes" id="UP001497482"/>
    </source>
</evidence>
<feature type="compositionally biased region" description="Polar residues" evidence="1">
    <location>
        <begin position="25"/>
        <end position="35"/>
    </location>
</feature>
<name>A0AAV2JG44_KNICA</name>
<reference evidence="2 3" key="1">
    <citation type="submission" date="2024-04" db="EMBL/GenBank/DDBJ databases">
        <authorList>
            <person name="Waldvogel A.-M."/>
            <person name="Schoenle A."/>
        </authorList>
    </citation>
    <scope>NUCLEOTIDE SEQUENCE [LARGE SCALE GENOMIC DNA]</scope>
</reference>
<accession>A0AAV2JG44</accession>
<proteinExistence type="predicted"/>
<gene>
    <name evidence="2" type="ORF">KC01_LOCUS5893</name>
</gene>
<protein>
    <submittedName>
        <fullName evidence="2">Uncharacterized protein</fullName>
    </submittedName>
</protein>
<organism evidence="2 3">
    <name type="scientific">Knipowitschia caucasica</name>
    <name type="common">Caucasian dwarf goby</name>
    <name type="synonym">Pomatoschistus caucasicus</name>
    <dbReference type="NCBI Taxonomy" id="637954"/>
    <lineage>
        <taxon>Eukaryota</taxon>
        <taxon>Metazoa</taxon>
        <taxon>Chordata</taxon>
        <taxon>Craniata</taxon>
        <taxon>Vertebrata</taxon>
        <taxon>Euteleostomi</taxon>
        <taxon>Actinopterygii</taxon>
        <taxon>Neopterygii</taxon>
        <taxon>Teleostei</taxon>
        <taxon>Neoteleostei</taxon>
        <taxon>Acanthomorphata</taxon>
        <taxon>Gobiaria</taxon>
        <taxon>Gobiiformes</taxon>
        <taxon>Gobioidei</taxon>
        <taxon>Gobiidae</taxon>
        <taxon>Gobiinae</taxon>
        <taxon>Knipowitschia</taxon>
    </lineage>
</organism>
<dbReference type="EMBL" id="OZ035833">
    <property type="protein sequence ID" value="CAL1574129.1"/>
    <property type="molecule type" value="Genomic_DNA"/>
</dbReference>
<evidence type="ECO:0000256" key="1">
    <source>
        <dbReference type="SAM" id="MobiDB-lite"/>
    </source>
</evidence>
<feature type="region of interest" description="Disordered" evidence="1">
    <location>
        <begin position="1"/>
        <end position="98"/>
    </location>
</feature>
<keyword evidence="3" id="KW-1185">Reference proteome</keyword>
<sequence length="131" mass="14994">MTAYLSKQQSCFSELDGQEDREGPSSYSWLSQQPGTLHHHYQHQHQQQQQHHHHNQQSGQRYHYASVPGGATLPRRGGRPGGWHHSDSLSHRSPSHFASVRAKGGSCDLWPSECGCHHNWHEPYQVKQELC</sequence>
<evidence type="ECO:0000313" key="2">
    <source>
        <dbReference type="EMBL" id="CAL1574129.1"/>
    </source>
</evidence>
<dbReference type="AlphaFoldDB" id="A0AAV2JG44"/>